<dbReference type="EMBL" id="LAZR01024609">
    <property type="protein sequence ID" value="KKL74564.1"/>
    <property type="molecule type" value="Genomic_DNA"/>
</dbReference>
<protein>
    <submittedName>
        <fullName evidence="2">Uncharacterized protein</fullName>
    </submittedName>
</protein>
<gene>
    <name evidence="2" type="ORF">LCGC14_2063640</name>
</gene>
<organism evidence="2">
    <name type="scientific">marine sediment metagenome</name>
    <dbReference type="NCBI Taxonomy" id="412755"/>
    <lineage>
        <taxon>unclassified sequences</taxon>
        <taxon>metagenomes</taxon>
        <taxon>ecological metagenomes</taxon>
    </lineage>
</organism>
<accession>A0A0F9EKJ9</accession>
<comment type="caution">
    <text evidence="2">The sequence shown here is derived from an EMBL/GenBank/DDBJ whole genome shotgun (WGS) entry which is preliminary data.</text>
</comment>
<feature type="region of interest" description="Disordered" evidence="1">
    <location>
        <begin position="1"/>
        <end position="64"/>
    </location>
</feature>
<feature type="region of interest" description="Disordered" evidence="1">
    <location>
        <begin position="104"/>
        <end position="130"/>
    </location>
</feature>
<feature type="non-terminal residue" evidence="2">
    <location>
        <position position="1"/>
    </location>
</feature>
<feature type="compositionally biased region" description="Basic and acidic residues" evidence="1">
    <location>
        <begin position="108"/>
        <end position="130"/>
    </location>
</feature>
<feature type="compositionally biased region" description="Low complexity" evidence="1">
    <location>
        <begin position="181"/>
        <end position="195"/>
    </location>
</feature>
<feature type="compositionally biased region" description="Basic and acidic residues" evidence="1">
    <location>
        <begin position="35"/>
        <end position="64"/>
    </location>
</feature>
<feature type="compositionally biased region" description="Polar residues" evidence="1">
    <location>
        <begin position="19"/>
        <end position="34"/>
    </location>
</feature>
<evidence type="ECO:0000256" key="1">
    <source>
        <dbReference type="SAM" id="MobiDB-lite"/>
    </source>
</evidence>
<feature type="region of interest" description="Disordered" evidence="1">
    <location>
        <begin position="174"/>
        <end position="218"/>
    </location>
</feature>
<evidence type="ECO:0000313" key="2">
    <source>
        <dbReference type="EMBL" id="KKL74564.1"/>
    </source>
</evidence>
<dbReference type="AlphaFoldDB" id="A0A0F9EKJ9"/>
<feature type="compositionally biased region" description="Basic and acidic residues" evidence="1">
    <location>
        <begin position="1"/>
        <end position="17"/>
    </location>
</feature>
<proteinExistence type="predicted"/>
<name>A0A0F9EKJ9_9ZZZZ</name>
<sequence>LLTAREEGKRAAEDRAKKQQSQAVVDLLRQQQAKELQDRGRRARERREADAARAATDKEALEQGQRQRADFILSQLGAESLQGIPGFESQTLADQLKTLETALRRQRTKTDRVPRAVPKPPRDPVEVQAEEREKAILAERVRILRDSPGMSEPDVMRQATERIDQRQFLLESDIRIKDLNAGGSQPPTGGPSQAQEPTSSDDDLSQARQMIQGLDPATARQELQTAGFSADEITRILGG</sequence>
<reference evidence="2" key="1">
    <citation type="journal article" date="2015" name="Nature">
        <title>Complex archaea that bridge the gap between prokaryotes and eukaryotes.</title>
        <authorList>
            <person name="Spang A."/>
            <person name="Saw J.H."/>
            <person name="Jorgensen S.L."/>
            <person name="Zaremba-Niedzwiedzka K."/>
            <person name="Martijn J."/>
            <person name="Lind A.E."/>
            <person name="van Eijk R."/>
            <person name="Schleper C."/>
            <person name="Guy L."/>
            <person name="Ettema T.J."/>
        </authorList>
    </citation>
    <scope>NUCLEOTIDE SEQUENCE</scope>
</reference>